<accession>D5ZXI7</accession>
<evidence type="ECO:0000313" key="1">
    <source>
        <dbReference type="EMBL" id="EFE67120.2"/>
    </source>
</evidence>
<protein>
    <submittedName>
        <fullName evidence="1">Predicted protein</fullName>
    </submittedName>
</protein>
<dbReference type="SUPFAM" id="SSF48452">
    <property type="entry name" value="TPR-like"/>
    <property type="match status" value="1"/>
</dbReference>
<evidence type="ECO:0000313" key="2">
    <source>
        <dbReference type="Proteomes" id="UP000003824"/>
    </source>
</evidence>
<name>D5ZXI7_STRV1</name>
<dbReference type="eggNOG" id="ENOG5030Q4U">
    <property type="taxonomic scope" value="Bacteria"/>
</dbReference>
<proteinExistence type="predicted"/>
<dbReference type="Proteomes" id="UP000003824">
    <property type="component" value="Unassembled WGS sequence"/>
</dbReference>
<dbReference type="AlphaFoldDB" id="D5ZXI7"/>
<dbReference type="EMBL" id="DS999641">
    <property type="protein sequence ID" value="EFE67120.2"/>
    <property type="molecule type" value="Genomic_DNA"/>
</dbReference>
<gene>
    <name evidence="1" type="ORF">SSFG_02369</name>
</gene>
<dbReference type="Gene3D" id="1.25.40.10">
    <property type="entry name" value="Tetratricopeptide repeat domain"/>
    <property type="match status" value="1"/>
</dbReference>
<dbReference type="InterPro" id="IPR011990">
    <property type="entry name" value="TPR-like_helical_dom_sf"/>
</dbReference>
<organism evidence="1 2">
    <name type="scientific">Streptomyces viridosporus (strain ATCC 14672 / DSM 40746 / JCM 4963 / KCTC 9882 / NRRL B-12104 / FH 1290)</name>
    <name type="common">Streptomyces ghanaensis</name>
    <dbReference type="NCBI Taxonomy" id="566461"/>
    <lineage>
        <taxon>Bacteria</taxon>
        <taxon>Bacillati</taxon>
        <taxon>Actinomycetota</taxon>
        <taxon>Actinomycetes</taxon>
        <taxon>Kitasatosporales</taxon>
        <taxon>Streptomycetaceae</taxon>
        <taxon>Streptomyces</taxon>
    </lineage>
</organism>
<sequence length="522" mass="58342">MTPQMPASGPEREIFLRALRLFSDACRPPELLRECPYSVDLPEGGRGCAEECIEILDRYGEPEQLSPIEFGHGIAAVPLKSNREATPSPVSDRPFDAAEIRLRDKATPDLSKWSTTTLVIELRENFIPSPQALTVPARGDLCRRICAEIDLRGLSSNDLLRYGLGSSFVHTIPIAITAPALMAVDQRFAERNGFRQGTPLPEAPPGWLQLADLIAADTNATGLAPLTGSPTPRALARRRMNAALTSAFTDKLHGWVETADLQALIDWEAPAVSDFLNFSLPESTKARKIAFVRSRWLMDRLTETYLSDWRFTSLQLEWRYSRGEQEPPCGRKVMRERYIERNELAFALSDAASRRDSANEKSAALYSMALQLVKSEQVASAAEVLKLALKGDPENARLLNSLGFCMLAEEPQVAIEYLEQARSLGYKKTVNTCNLLYGLLRMGKYAAVLELSEAELVDWSKLDRIGSVLWDFKSEDPKILRNACPRCYVKDIGLYVVHSHGDASSRLRWDEMTRNMHDPSVQ</sequence>
<reference evidence="2" key="1">
    <citation type="submission" date="2008-12" db="EMBL/GenBank/DDBJ databases">
        <title>Annotation of Streptomyces ghanaensis ATCC 14672.</title>
        <authorList>
            <consortium name="The Broad Institute Genome Sequencing Platform"/>
            <consortium name="Broad Institute Microbial Sequencing Center"/>
            <person name="Fischbach M."/>
            <person name="Ward D."/>
            <person name="Young S."/>
            <person name="Kodira C.D."/>
            <person name="Zeng Q."/>
            <person name="Koehrsen M."/>
            <person name="Godfrey P."/>
            <person name="Alvarado L."/>
            <person name="Berlin A.M."/>
            <person name="Borenstein D."/>
            <person name="Chen Z."/>
            <person name="Engels R."/>
            <person name="Freedman E."/>
            <person name="Gellesch M."/>
            <person name="Goldberg J."/>
            <person name="Griggs A."/>
            <person name="Gujja S."/>
            <person name="Heiman D.I."/>
            <person name="Hepburn T.A."/>
            <person name="Howarth C."/>
            <person name="Jen D."/>
            <person name="Larson L."/>
            <person name="Lewis B."/>
            <person name="Mehta T."/>
            <person name="Park D."/>
            <person name="Pearson M."/>
            <person name="Roberts A."/>
            <person name="Saif S."/>
            <person name="Shea T.D."/>
            <person name="Shenoy N."/>
            <person name="Sisk P."/>
            <person name="Stolte C."/>
            <person name="Sykes S.N."/>
            <person name="Walk T."/>
            <person name="White J."/>
            <person name="Yandava C."/>
            <person name="Straight P."/>
            <person name="Clardy J."/>
            <person name="Hung D."/>
            <person name="Kolter R."/>
            <person name="Mekalanos J."/>
            <person name="Walker S."/>
            <person name="Walsh C.T."/>
            <person name="Wieland B.L.C."/>
            <person name="Ilzarbe M."/>
            <person name="Galagan J."/>
            <person name="Nusbaum C."/>
            <person name="Birren B."/>
        </authorList>
    </citation>
    <scope>NUCLEOTIDE SEQUENCE [LARGE SCALE GENOMIC DNA]</scope>
    <source>
        <strain evidence="2">ATCC 14672 / DSM 40746 / JCM 4963 / KCTC 9882 / NRRL B-12104 / FH 1290</strain>
    </source>
</reference>